<dbReference type="AlphaFoldDB" id="A0A0G0XHM4"/>
<sequence length="165" mass="19138">MTGKIRGRGKRGKVARKKLKLYLIGSLRNPEIPKMAQEIRKLGFIVFDDWYAAGPEADDKWRDYEKARGHTYLEGLKGLAADHVYRFDKKHLDECNIAVLCMPAGKSGHLELGYVIGQGKPGYILLDNPERWDVMYLFAHGRFTNFEELKRELRKIKRNKRRCAT</sequence>
<evidence type="ECO:0000313" key="2">
    <source>
        <dbReference type="Proteomes" id="UP000033856"/>
    </source>
</evidence>
<protein>
    <recommendedName>
        <fullName evidence="3">Nucleoside 2-deoxyribosyltransferase</fullName>
    </recommendedName>
</protein>
<accession>A0A0G0XHM4</accession>
<evidence type="ECO:0000313" key="1">
    <source>
        <dbReference type="EMBL" id="KKS24374.1"/>
    </source>
</evidence>
<dbReference type="Proteomes" id="UP000033856">
    <property type="component" value="Unassembled WGS sequence"/>
</dbReference>
<reference evidence="1 2" key="1">
    <citation type="journal article" date="2015" name="Nature">
        <title>rRNA introns, odd ribosomes, and small enigmatic genomes across a large radiation of phyla.</title>
        <authorList>
            <person name="Brown C.T."/>
            <person name="Hug L.A."/>
            <person name="Thomas B.C."/>
            <person name="Sharon I."/>
            <person name="Castelle C.J."/>
            <person name="Singh A."/>
            <person name="Wilkins M.J."/>
            <person name="Williams K.H."/>
            <person name="Banfield J.F."/>
        </authorList>
    </citation>
    <scope>NUCLEOTIDE SEQUENCE [LARGE SCALE GENOMIC DNA]</scope>
</reference>
<dbReference type="EMBL" id="LCCD01000026">
    <property type="protein sequence ID" value="KKS24374.1"/>
    <property type="molecule type" value="Genomic_DNA"/>
</dbReference>
<organism evidence="1 2">
    <name type="scientific">Candidatus Jorgensenbacteria bacterium GW2011_GWF2_41_8</name>
    <dbReference type="NCBI Taxonomy" id="1618667"/>
    <lineage>
        <taxon>Bacteria</taxon>
        <taxon>Candidatus Joergenseniibacteriota</taxon>
    </lineage>
</organism>
<comment type="caution">
    <text evidence="1">The sequence shown here is derived from an EMBL/GenBank/DDBJ whole genome shotgun (WGS) entry which is preliminary data.</text>
</comment>
<proteinExistence type="predicted"/>
<evidence type="ECO:0008006" key="3">
    <source>
        <dbReference type="Google" id="ProtNLM"/>
    </source>
</evidence>
<dbReference type="Gene3D" id="3.40.50.450">
    <property type="match status" value="1"/>
</dbReference>
<gene>
    <name evidence="1" type="ORF">UU83_C0026G0001</name>
</gene>
<name>A0A0G0XHM4_9BACT</name>